<dbReference type="PIRSF" id="PIRSF005859">
    <property type="entry name" value="PBR"/>
    <property type="match status" value="1"/>
</dbReference>
<keyword evidence="3 6" id="KW-0812">Transmembrane</keyword>
<evidence type="ECO:0000256" key="4">
    <source>
        <dbReference type="ARBA" id="ARBA00022989"/>
    </source>
</evidence>
<keyword evidence="4 6" id="KW-1133">Transmembrane helix</keyword>
<evidence type="ECO:0000313" key="7">
    <source>
        <dbReference type="EMBL" id="OWA53049.1"/>
    </source>
</evidence>
<evidence type="ECO:0000256" key="1">
    <source>
        <dbReference type="ARBA" id="ARBA00004141"/>
    </source>
</evidence>
<feature type="transmembrane region" description="Helical" evidence="6">
    <location>
        <begin position="54"/>
        <end position="75"/>
    </location>
</feature>
<dbReference type="InterPro" id="IPR038330">
    <property type="entry name" value="TspO/MBR-related_sf"/>
</dbReference>
<dbReference type="Proteomes" id="UP000192578">
    <property type="component" value="Unassembled WGS sequence"/>
</dbReference>
<keyword evidence="5 6" id="KW-0472">Membrane</keyword>
<proteinExistence type="inferred from homology"/>
<protein>
    <submittedName>
        <fullName evidence="7">Translocator protein</fullName>
    </submittedName>
</protein>
<dbReference type="EMBL" id="MTYJ01000300">
    <property type="protein sequence ID" value="OWA53049.1"/>
    <property type="molecule type" value="Genomic_DNA"/>
</dbReference>
<dbReference type="CDD" id="cd15904">
    <property type="entry name" value="TSPO_MBR"/>
    <property type="match status" value="1"/>
</dbReference>
<feature type="transmembrane region" description="Helical" evidence="6">
    <location>
        <begin position="140"/>
        <end position="162"/>
    </location>
</feature>
<dbReference type="GO" id="GO:0033013">
    <property type="term" value="P:tetrapyrrole metabolic process"/>
    <property type="evidence" value="ECO:0007669"/>
    <property type="project" value="UniProtKB-ARBA"/>
</dbReference>
<feature type="transmembrane region" description="Helical" evidence="6">
    <location>
        <begin position="114"/>
        <end position="134"/>
    </location>
</feature>
<comment type="subcellular location">
    <subcellularLocation>
        <location evidence="1">Membrane</location>
        <topology evidence="1">Multi-pass membrane protein</topology>
    </subcellularLocation>
</comment>
<sequence length="172" mass="19438">MPIPPITASLLGREILPAVLLPIGGGWINGIQTRSQIESWYEKLRRPDWRPPNWVFGPVWTALYGSMGYASWLLYRSGGGLAGPARLPLILYGSQLALNFAWTPLFFKLHKTGWALADISALWLNVAACIYTFYPVNKTASYLMIPYIGWLSLASVLNWWIWKENPNADKIE</sequence>
<dbReference type="Gene3D" id="1.20.1260.100">
    <property type="entry name" value="TspO/MBR protein"/>
    <property type="match status" value="1"/>
</dbReference>
<evidence type="ECO:0000256" key="5">
    <source>
        <dbReference type="ARBA" id="ARBA00023136"/>
    </source>
</evidence>
<feature type="transmembrane region" description="Helical" evidence="6">
    <location>
        <begin position="15"/>
        <end position="33"/>
    </location>
</feature>
<evidence type="ECO:0000313" key="8">
    <source>
        <dbReference type="Proteomes" id="UP000192578"/>
    </source>
</evidence>
<evidence type="ECO:0000256" key="3">
    <source>
        <dbReference type="ARBA" id="ARBA00022692"/>
    </source>
</evidence>
<comment type="caution">
    <text evidence="7">The sequence shown here is derived from an EMBL/GenBank/DDBJ whole genome shotgun (WGS) entry which is preliminary data.</text>
</comment>
<dbReference type="InterPro" id="IPR004307">
    <property type="entry name" value="TspO_MBR"/>
</dbReference>
<keyword evidence="8" id="KW-1185">Reference proteome</keyword>
<organism evidence="7 8">
    <name type="scientific">Hypsibius exemplaris</name>
    <name type="common">Freshwater tardigrade</name>
    <dbReference type="NCBI Taxonomy" id="2072580"/>
    <lineage>
        <taxon>Eukaryota</taxon>
        <taxon>Metazoa</taxon>
        <taxon>Ecdysozoa</taxon>
        <taxon>Tardigrada</taxon>
        <taxon>Eutardigrada</taxon>
        <taxon>Parachela</taxon>
        <taxon>Hypsibioidea</taxon>
        <taxon>Hypsibiidae</taxon>
        <taxon>Hypsibius</taxon>
    </lineage>
</organism>
<dbReference type="AlphaFoldDB" id="A0A9X6NNP0"/>
<feature type="transmembrane region" description="Helical" evidence="6">
    <location>
        <begin position="87"/>
        <end position="107"/>
    </location>
</feature>
<comment type="similarity">
    <text evidence="2">Belongs to the TspO/BZRP family.</text>
</comment>
<dbReference type="FunFam" id="1.20.1260.100:FF:000001">
    <property type="entry name" value="translocator protein 2"/>
    <property type="match status" value="1"/>
</dbReference>
<gene>
    <name evidence="7" type="ORF">BV898_17485</name>
</gene>
<dbReference type="PANTHER" id="PTHR10057:SF0">
    <property type="entry name" value="TRANSLOCATOR PROTEIN"/>
    <property type="match status" value="1"/>
</dbReference>
<dbReference type="OrthoDB" id="8841220at2759"/>
<dbReference type="GO" id="GO:0005741">
    <property type="term" value="C:mitochondrial outer membrane"/>
    <property type="evidence" value="ECO:0007669"/>
    <property type="project" value="TreeGrafter"/>
</dbReference>
<evidence type="ECO:0000256" key="6">
    <source>
        <dbReference type="SAM" id="Phobius"/>
    </source>
</evidence>
<accession>A0A9X6NNP0</accession>
<name>A0A9X6NNP0_HYPEX</name>
<dbReference type="Pfam" id="PF03073">
    <property type="entry name" value="TspO_MBR"/>
    <property type="match status" value="1"/>
</dbReference>
<dbReference type="PANTHER" id="PTHR10057">
    <property type="entry name" value="PERIPHERAL-TYPE BENZODIAZEPINE RECEPTOR"/>
    <property type="match status" value="1"/>
</dbReference>
<evidence type="ECO:0000256" key="2">
    <source>
        <dbReference type="ARBA" id="ARBA00007524"/>
    </source>
</evidence>
<reference evidence="8" key="1">
    <citation type="submission" date="2017-01" db="EMBL/GenBank/DDBJ databases">
        <title>Comparative genomics of anhydrobiosis in the tardigrade Hypsibius dujardini.</title>
        <authorList>
            <person name="Yoshida Y."/>
            <person name="Koutsovoulos G."/>
            <person name="Laetsch D."/>
            <person name="Stevens L."/>
            <person name="Kumar S."/>
            <person name="Horikawa D."/>
            <person name="Ishino K."/>
            <person name="Komine S."/>
            <person name="Tomita M."/>
            <person name="Blaxter M."/>
            <person name="Arakawa K."/>
        </authorList>
    </citation>
    <scope>NUCLEOTIDE SEQUENCE [LARGE SCALE GENOMIC DNA]</scope>
    <source>
        <strain evidence="8">Z151</strain>
    </source>
</reference>